<feature type="domain" description="Peptidase M48" evidence="7">
    <location>
        <begin position="289"/>
        <end position="365"/>
    </location>
</feature>
<dbReference type="CDD" id="cd07331">
    <property type="entry name" value="M48C_Oma1_like"/>
    <property type="match status" value="1"/>
</dbReference>
<dbReference type="Gene3D" id="3.30.2010.10">
    <property type="entry name" value="Metalloproteases ('zincins'), catalytic domain"/>
    <property type="match status" value="1"/>
</dbReference>
<evidence type="ECO:0000256" key="3">
    <source>
        <dbReference type="ARBA" id="ARBA00022723"/>
    </source>
</evidence>
<keyword evidence="6" id="KW-0482">Metalloprotease</keyword>
<dbReference type="OrthoDB" id="7464992at2759"/>
<comment type="caution">
    <text evidence="8">The sequence shown here is derived from an EMBL/GenBank/DDBJ whole genome shotgun (WGS) entry which is preliminary data.</text>
</comment>
<dbReference type="InterPro" id="IPR044730">
    <property type="entry name" value="RNase_H-like_dom_plant"/>
</dbReference>
<dbReference type="CDD" id="cd06222">
    <property type="entry name" value="RNase_H_like"/>
    <property type="match status" value="1"/>
</dbReference>
<dbReference type="EMBL" id="AWUE01012247">
    <property type="protein sequence ID" value="OMP09763.1"/>
    <property type="molecule type" value="Genomic_DNA"/>
</dbReference>
<keyword evidence="2" id="KW-0645">Protease</keyword>
<dbReference type="PANTHER" id="PTHR22726:SF1">
    <property type="entry name" value="METALLOENDOPEPTIDASE OMA1, MITOCHONDRIAL"/>
    <property type="match status" value="1"/>
</dbReference>
<dbReference type="Pfam" id="PF01435">
    <property type="entry name" value="Peptidase_M48"/>
    <property type="match status" value="2"/>
</dbReference>
<dbReference type="AlphaFoldDB" id="A0A1R3KRP0"/>
<evidence type="ECO:0000256" key="6">
    <source>
        <dbReference type="ARBA" id="ARBA00023049"/>
    </source>
</evidence>
<evidence type="ECO:0000256" key="4">
    <source>
        <dbReference type="ARBA" id="ARBA00022801"/>
    </source>
</evidence>
<evidence type="ECO:0000313" key="8">
    <source>
        <dbReference type="EMBL" id="OMP09763.1"/>
    </source>
</evidence>
<dbReference type="InterPro" id="IPR051156">
    <property type="entry name" value="Mito/Outer_Membr_Metalloprot"/>
</dbReference>
<dbReference type="STRING" id="93759.A0A1R3KRP0"/>
<dbReference type="InterPro" id="IPR001915">
    <property type="entry name" value="Peptidase_M48"/>
</dbReference>
<dbReference type="GO" id="GO:0016020">
    <property type="term" value="C:membrane"/>
    <property type="evidence" value="ECO:0007669"/>
    <property type="project" value="TreeGrafter"/>
</dbReference>
<protein>
    <submittedName>
        <fullName evidence="8">Peptidase M48</fullName>
    </submittedName>
</protein>
<feature type="domain" description="Peptidase M48" evidence="7">
    <location>
        <begin position="232"/>
        <end position="285"/>
    </location>
</feature>
<dbReference type="Proteomes" id="UP000187203">
    <property type="component" value="Unassembled WGS sequence"/>
</dbReference>
<name>A0A1R3KRP0_9ROSI</name>
<evidence type="ECO:0000256" key="5">
    <source>
        <dbReference type="ARBA" id="ARBA00022833"/>
    </source>
</evidence>
<sequence length="495" mass="55998">MLMASARYDPQVAPYVYENRLDEYDLSLPFPAQQRVSLGLLQNLTSKFKPQWPQTLLLSRTSFTGFNVVSIATVPGGAARLSYSRGGFAQATRRFYHSNRNLASQINKSTTQTQKGLGVCLLSRIRLERIPYTERLHLTLSTGYEKALSKRIEKKMLPPSDPRVIRVQSIAENLINGLKQGLILQGEPRLDSENSKSIPNLTKEYDSTAVSGHMREGNYRQKRRWKPAIKHLEGKGWEFYVADKDKINAYCHPNGKIVINSGLLKHLKSDDEIATILAHELSHILLVILVDNFFSRRMEAEADYIGLMLMASAGYDPQVAPNLYQNQFPLMFPGIGPNVYEYLDYWFSFALTHHSGKKRAKLLKEPRTMELAKQVYEDAKAGNPITRGLLRVENGVWIQFSKSVGRCDVNEAEVLAIKEVVILYGASRWAQSHGLIVESDSSNAFKWVTNPESGPWEIRKWLSLILAVKENSLAFASNTLSEVQMVKVTHLQKVE</sequence>
<keyword evidence="4" id="KW-0378">Hydrolase</keyword>
<keyword evidence="5" id="KW-0862">Zinc</keyword>
<reference evidence="9" key="1">
    <citation type="submission" date="2013-09" db="EMBL/GenBank/DDBJ databases">
        <title>Corchorus olitorius genome sequencing.</title>
        <authorList>
            <person name="Alam M."/>
            <person name="Haque M.S."/>
            <person name="Islam M.S."/>
            <person name="Emdad E.M."/>
            <person name="Islam M.M."/>
            <person name="Ahmed B."/>
            <person name="Halim A."/>
            <person name="Hossen Q.M.M."/>
            <person name="Hossain M.Z."/>
            <person name="Ahmed R."/>
            <person name="Khan M.M."/>
            <person name="Islam R."/>
            <person name="Rashid M.M."/>
            <person name="Khan S.A."/>
            <person name="Rahman M.S."/>
            <person name="Alam M."/>
            <person name="Yahiya A.S."/>
            <person name="Khan M.S."/>
            <person name="Azam M.S."/>
            <person name="Haque T."/>
            <person name="Lashkar M.Z.H."/>
            <person name="Akhand A.I."/>
            <person name="Morshed G."/>
            <person name="Roy S."/>
            <person name="Uddin K.S."/>
            <person name="Rabeya T."/>
            <person name="Hossain A.S."/>
            <person name="Chowdhury A."/>
            <person name="Snigdha A.R."/>
            <person name="Mortoza M.S."/>
            <person name="Matin S.A."/>
            <person name="Hoque S.M.E."/>
            <person name="Islam M.K."/>
            <person name="Roy D.K."/>
            <person name="Haider R."/>
            <person name="Moosa M.M."/>
            <person name="Elias S.M."/>
            <person name="Hasan A.M."/>
            <person name="Jahan S."/>
            <person name="Shafiuddin M."/>
            <person name="Mahmood N."/>
            <person name="Shommy N.S."/>
        </authorList>
    </citation>
    <scope>NUCLEOTIDE SEQUENCE [LARGE SCALE GENOMIC DNA]</scope>
    <source>
        <strain evidence="9">cv. O-4</strain>
    </source>
</reference>
<proteinExistence type="predicted"/>
<gene>
    <name evidence="8" type="ORF">COLO4_05156</name>
</gene>
<evidence type="ECO:0000256" key="1">
    <source>
        <dbReference type="ARBA" id="ARBA00001947"/>
    </source>
</evidence>
<accession>A0A1R3KRP0</accession>
<dbReference type="PANTHER" id="PTHR22726">
    <property type="entry name" value="METALLOENDOPEPTIDASE OMA1"/>
    <property type="match status" value="1"/>
</dbReference>
<evidence type="ECO:0000313" key="9">
    <source>
        <dbReference type="Proteomes" id="UP000187203"/>
    </source>
</evidence>
<dbReference type="GO" id="GO:0004222">
    <property type="term" value="F:metalloendopeptidase activity"/>
    <property type="evidence" value="ECO:0007669"/>
    <property type="project" value="InterPro"/>
</dbReference>
<dbReference type="GO" id="GO:0046872">
    <property type="term" value="F:metal ion binding"/>
    <property type="evidence" value="ECO:0007669"/>
    <property type="project" value="UniProtKB-KW"/>
</dbReference>
<organism evidence="8 9">
    <name type="scientific">Corchorus olitorius</name>
    <dbReference type="NCBI Taxonomy" id="93759"/>
    <lineage>
        <taxon>Eukaryota</taxon>
        <taxon>Viridiplantae</taxon>
        <taxon>Streptophyta</taxon>
        <taxon>Embryophyta</taxon>
        <taxon>Tracheophyta</taxon>
        <taxon>Spermatophyta</taxon>
        <taxon>Magnoliopsida</taxon>
        <taxon>eudicotyledons</taxon>
        <taxon>Gunneridae</taxon>
        <taxon>Pentapetalae</taxon>
        <taxon>rosids</taxon>
        <taxon>malvids</taxon>
        <taxon>Malvales</taxon>
        <taxon>Malvaceae</taxon>
        <taxon>Grewioideae</taxon>
        <taxon>Apeibeae</taxon>
        <taxon>Corchorus</taxon>
    </lineage>
</organism>
<keyword evidence="3" id="KW-0479">Metal-binding</keyword>
<evidence type="ECO:0000256" key="2">
    <source>
        <dbReference type="ARBA" id="ARBA00022670"/>
    </source>
</evidence>
<dbReference type="GO" id="GO:0051603">
    <property type="term" value="P:proteolysis involved in protein catabolic process"/>
    <property type="evidence" value="ECO:0007669"/>
    <property type="project" value="TreeGrafter"/>
</dbReference>
<comment type="cofactor">
    <cofactor evidence="1">
        <name>Zn(2+)</name>
        <dbReference type="ChEBI" id="CHEBI:29105"/>
    </cofactor>
</comment>
<keyword evidence="9" id="KW-1185">Reference proteome</keyword>
<evidence type="ECO:0000259" key="7">
    <source>
        <dbReference type="Pfam" id="PF01435"/>
    </source>
</evidence>